<feature type="compositionally biased region" description="Low complexity" evidence="2">
    <location>
        <begin position="98"/>
        <end position="111"/>
    </location>
</feature>
<organism evidence="4 5">
    <name type="scientific">Caerostris extrusa</name>
    <name type="common">Bark spider</name>
    <name type="synonym">Caerostris bankana</name>
    <dbReference type="NCBI Taxonomy" id="172846"/>
    <lineage>
        <taxon>Eukaryota</taxon>
        <taxon>Metazoa</taxon>
        <taxon>Ecdysozoa</taxon>
        <taxon>Arthropoda</taxon>
        <taxon>Chelicerata</taxon>
        <taxon>Arachnida</taxon>
        <taxon>Araneae</taxon>
        <taxon>Araneomorphae</taxon>
        <taxon>Entelegynae</taxon>
        <taxon>Araneoidea</taxon>
        <taxon>Araneidae</taxon>
        <taxon>Caerostris</taxon>
    </lineage>
</organism>
<evidence type="ECO:0000256" key="3">
    <source>
        <dbReference type="SAM" id="Phobius"/>
    </source>
</evidence>
<sequence length="453" mass="50424">MCIKKTIRILRRCTDGGFLKIYLQGQEERQALDEFDLNLCGMTLPNPVLSDGPRLSMVFSSGPTSATTGRDSKHDIFLKQFSKPSRDAYYPVADYKVPGTPAPTARATSPPQHRLEEGGLQQPPPPPPITLPTPPAHTTSRGRHPDQDSLQLLSHEDAARPRNHRIQQKCARRIGWKSTRSSRMDAKASWVGIVQSLLRSYCIGQGVHTMKVVLHTDAEGVASGFLASYLFIDPSRNSMNVALTSAVKRLGDNESRIPCQIQGQTTGDPLERGCPGAVVRVWKNLSQAPIELCGLEASNDTLEISSTNSVLKLTFATAEKAIGAEGFKAVWTEITETSDCQLFKCRESGFCIANELKCNKEPNCGWTDRSDEEDCEEIETVNVYLIVGLTMGIAFSIFLTICLVCHRKRKRRRHHHHHHHQHPPPPFEPRQKRSPPFDPPEFGPMNFMSIDSV</sequence>
<evidence type="ECO:0000313" key="5">
    <source>
        <dbReference type="Proteomes" id="UP001054945"/>
    </source>
</evidence>
<keyword evidence="3" id="KW-0812">Transmembrane</keyword>
<feature type="transmembrane region" description="Helical" evidence="3">
    <location>
        <begin position="383"/>
        <end position="405"/>
    </location>
</feature>
<proteinExistence type="predicted"/>
<feature type="compositionally biased region" description="Basic residues" evidence="2">
    <location>
        <begin position="413"/>
        <end position="422"/>
    </location>
</feature>
<dbReference type="InterPro" id="IPR053207">
    <property type="entry name" value="Non-NMDA_GluR_Accessory"/>
</dbReference>
<accession>A0AAV4UW61</accession>
<evidence type="ECO:0000313" key="4">
    <source>
        <dbReference type="EMBL" id="GIY62302.1"/>
    </source>
</evidence>
<keyword evidence="1" id="KW-1015">Disulfide bond</keyword>
<dbReference type="InterPro" id="IPR036055">
    <property type="entry name" value="LDL_receptor-like_sf"/>
</dbReference>
<dbReference type="AlphaFoldDB" id="A0AAV4UW61"/>
<reference evidence="4 5" key="1">
    <citation type="submission" date="2021-06" db="EMBL/GenBank/DDBJ databases">
        <title>Caerostris extrusa draft genome.</title>
        <authorList>
            <person name="Kono N."/>
            <person name="Arakawa K."/>
        </authorList>
    </citation>
    <scope>NUCLEOTIDE SEQUENCE [LARGE SCALE GENOMIC DNA]</scope>
</reference>
<feature type="region of interest" description="Disordered" evidence="2">
    <location>
        <begin position="92"/>
        <end position="147"/>
    </location>
</feature>
<gene>
    <name evidence="4" type="primary">Cubn_4</name>
    <name evidence="4" type="ORF">CEXT_275021</name>
</gene>
<evidence type="ECO:0000256" key="2">
    <source>
        <dbReference type="SAM" id="MobiDB-lite"/>
    </source>
</evidence>
<protein>
    <submittedName>
        <fullName evidence="4">Cubilin</fullName>
    </submittedName>
</protein>
<dbReference type="PANTHER" id="PTHR47537:SF6">
    <property type="entry name" value="CUB DOMAIN-CONTAINING PROTEIN"/>
    <property type="match status" value="1"/>
</dbReference>
<feature type="region of interest" description="Disordered" evidence="2">
    <location>
        <begin position="413"/>
        <end position="453"/>
    </location>
</feature>
<feature type="compositionally biased region" description="Pro residues" evidence="2">
    <location>
        <begin position="122"/>
        <end position="135"/>
    </location>
</feature>
<keyword evidence="3" id="KW-0472">Membrane</keyword>
<dbReference type="SMART" id="SM00192">
    <property type="entry name" value="LDLa"/>
    <property type="match status" value="1"/>
</dbReference>
<keyword evidence="5" id="KW-1185">Reference proteome</keyword>
<dbReference type="GO" id="GO:0005886">
    <property type="term" value="C:plasma membrane"/>
    <property type="evidence" value="ECO:0007669"/>
    <property type="project" value="TreeGrafter"/>
</dbReference>
<dbReference type="EMBL" id="BPLR01013606">
    <property type="protein sequence ID" value="GIY62302.1"/>
    <property type="molecule type" value="Genomic_DNA"/>
</dbReference>
<dbReference type="PANTHER" id="PTHR47537">
    <property type="entry name" value="CUBILIN"/>
    <property type="match status" value="1"/>
</dbReference>
<evidence type="ECO:0000256" key="1">
    <source>
        <dbReference type="ARBA" id="ARBA00023157"/>
    </source>
</evidence>
<keyword evidence="3" id="KW-1133">Transmembrane helix</keyword>
<dbReference type="InterPro" id="IPR002172">
    <property type="entry name" value="LDrepeatLR_classA_rpt"/>
</dbReference>
<dbReference type="Gene3D" id="4.10.400.10">
    <property type="entry name" value="Low-density Lipoprotein Receptor"/>
    <property type="match status" value="1"/>
</dbReference>
<comment type="caution">
    <text evidence="4">The sequence shown here is derived from an EMBL/GenBank/DDBJ whole genome shotgun (WGS) entry which is preliminary data.</text>
</comment>
<name>A0AAV4UW61_CAEEX</name>
<dbReference type="Proteomes" id="UP001054945">
    <property type="component" value="Unassembled WGS sequence"/>
</dbReference>